<evidence type="ECO:0000313" key="2">
    <source>
        <dbReference type="EMBL" id="GAA5532463.1"/>
    </source>
</evidence>
<feature type="transmembrane region" description="Helical" evidence="1">
    <location>
        <begin position="36"/>
        <end position="59"/>
    </location>
</feature>
<name>A0ABP9XCX9_9DEIO</name>
<comment type="caution">
    <text evidence="2">The sequence shown here is derived from an EMBL/GenBank/DDBJ whole genome shotgun (WGS) entry which is preliminary data.</text>
</comment>
<organism evidence="2 3">
    <name type="scientific">Deinococcus aluminii</name>
    <dbReference type="NCBI Taxonomy" id="1656885"/>
    <lineage>
        <taxon>Bacteria</taxon>
        <taxon>Thermotogati</taxon>
        <taxon>Deinococcota</taxon>
        <taxon>Deinococci</taxon>
        <taxon>Deinococcales</taxon>
        <taxon>Deinococcaceae</taxon>
        <taxon>Deinococcus</taxon>
    </lineage>
</organism>
<keyword evidence="3" id="KW-1185">Reference proteome</keyword>
<sequence length="63" mass="6581">MALLWPLPLGLLLLLLGLAALRLAHRDAEWRPLAAVLLGLGGLGVLVGLGLLAVLLLWLPSLA</sequence>
<protein>
    <submittedName>
        <fullName evidence="2">Uncharacterized protein</fullName>
    </submittedName>
</protein>
<keyword evidence="1" id="KW-1133">Transmembrane helix</keyword>
<evidence type="ECO:0000313" key="3">
    <source>
        <dbReference type="Proteomes" id="UP001404956"/>
    </source>
</evidence>
<dbReference type="Proteomes" id="UP001404956">
    <property type="component" value="Unassembled WGS sequence"/>
</dbReference>
<reference evidence="2 3" key="1">
    <citation type="submission" date="2024-02" db="EMBL/GenBank/DDBJ databases">
        <title>Deinococcus aluminii NBRC 112889.</title>
        <authorList>
            <person name="Ichikawa N."/>
            <person name="Katano-Makiyama Y."/>
            <person name="Hidaka K."/>
        </authorList>
    </citation>
    <scope>NUCLEOTIDE SEQUENCE [LARGE SCALE GENOMIC DNA]</scope>
    <source>
        <strain evidence="2 3">NBRC 112889</strain>
    </source>
</reference>
<keyword evidence="1" id="KW-0472">Membrane</keyword>
<gene>
    <name evidence="2" type="ORF">Dalu01_00852</name>
</gene>
<dbReference type="RefSeq" id="WP_345451611.1">
    <property type="nucleotide sequence ID" value="NZ_BAABRV010000002.1"/>
</dbReference>
<keyword evidence="1" id="KW-0812">Transmembrane</keyword>
<proteinExistence type="predicted"/>
<dbReference type="EMBL" id="BAABRV010000002">
    <property type="protein sequence ID" value="GAA5532463.1"/>
    <property type="molecule type" value="Genomic_DNA"/>
</dbReference>
<accession>A0ABP9XCX9</accession>
<evidence type="ECO:0000256" key="1">
    <source>
        <dbReference type="SAM" id="Phobius"/>
    </source>
</evidence>